<sequence length="567" mass="59990">MIRIGNCSGFYGDRLSAMREMLEGGDLDVLTGDYLAELTMLILAGDQRADPRAGYARTFLNQLRDCLRLALDRRVRIVTNAGGVNPPALVAAIRELAAGQGLSPSIALVRGDSLGPGAHAYLGAFGIARAMEADIVVTGRVTDASLAIGPAIARFGWSRDSFDQLAGATVAGHVIECGTQATGGNFSFFTEIGDLLHPGFPVAEIFEDGSSIITKHPGTGGAVTVGTVTAQLVYEVQDARYAGPDVTTRLDSVTLRQEAPDRVAISRVRGEPPPPDLKVSRTRPGGFRNEMTVVLTGLDIEAKAALFRQQFEAGLTRRPASLTWTLDRLDVPDAPTQRQASALLTVVARDPDRRNADRAFSNAAVEVALGSYPGFFATTPPGGARPYGVFTAGFVPQEVPVHEVVLPDGAVERIPPPPACQFLDPLPGPQASPTLSWAGTSGARGYDNSAPLSTTRRLPLGTIAGARSGDKGGDANIGVWVRSPAAYAWLVNLISAERVRELLPETAALPLRITRLPNLNAVNVVVEGLLGAGVADNARFDPQAKGLAEWLRSRHVDIPLSLLEEAP</sequence>
<dbReference type="PANTHER" id="PTHR47585">
    <property type="match status" value="1"/>
</dbReference>
<evidence type="ECO:0000313" key="3">
    <source>
        <dbReference type="EMBL" id="MFC7275874.1"/>
    </source>
</evidence>
<dbReference type="EMBL" id="JBHTBJ010000011">
    <property type="protein sequence ID" value="MFC7275874.1"/>
    <property type="molecule type" value="Genomic_DNA"/>
</dbReference>
<evidence type="ECO:0000313" key="4">
    <source>
        <dbReference type="Proteomes" id="UP001596548"/>
    </source>
</evidence>
<dbReference type="PANTHER" id="PTHR47585:SF1">
    <property type="entry name" value="DUF1446 DOMAIN-CONTAINING PROTEIN"/>
    <property type="match status" value="1"/>
</dbReference>
<proteinExistence type="predicted"/>
<reference evidence="4" key="1">
    <citation type="journal article" date="2019" name="Int. J. Syst. Evol. Microbiol.">
        <title>The Global Catalogue of Microorganisms (GCM) 10K type strain sequencing project: providing services to taxonomists for standard genome sequencing and annotation.</title>
        <authorList>
            <consortium name="The Broad Institute Genomics Platform"/>
            <consortium name="The Broad Institute Genome Sequencing Center for Infectious Disease"/>
            <person name="Wu L."/>
            <person name="Ma J."/>
        </authorList>
    </citation>
    <scope>NUCLEOTIDE SEQUENCE [LARGE SCALE GENOMIC DNA]</scope>
    <source>
        <strain evidence="4">XZYJT-10</strain>
    </source>
</reference>
<dbReference type="Pfam" id="PF23544">
    <property type="entry name" value="AtuA_ferredoxin"/>
    <property type="match status" value="1"/>
</dbReference>
<protein>
    <submittedName>
        <fullName evidence="3">Acyclic terpene utilization AtuA family protein</fullName>
    </submittedName>
</protein>
<dbReference type="Proteomes" id="UP001596548">
    <property type="component" value="Unassembled WGS sequence"/>
</dbReference>
<dbReference type="Pfam" id="PF07287">
    <property type="entry name" value="AtuA"/>
    <property type="match status" value="2"/>
</dbReference>
<keyword evidence="4" id="KW-1185">Reference proteome</keyword>
<dbReference type="InterPro" id="IPR056362">
    <property type="entry name" value="AtuA-like_ferredoxin_dom"/>
</dbReference>
<feature type="domain" description="AtuA-like ferredoxin-fold" evidence="2">
    <location>
        <begin position="459"/>
        <end position="556"/>
    </location>
</feature>
<feature type="domain" description="Acyclic terpene utilisation N-terminal" evidence="1">
    <location>
        <begin position="118"/>
        <end position="404"/>
    </location>
</feature>
<organism evidence="3 4">
    <name type="scientific">Paractinoplanes rhizophilus</name>
    <dbReference type="NCBI Taxonomy" id="1416877"/>
    <lineage>
        <taxon>Bacteria</taxon>
        <taxon>Bacillati</taxon>
        <taxon>Actinomycetota</taxon>
        <taxon>Actinomycetes</taxon>
        <taxon>Micromonosporales</taxon>
        <taxon>Micromonosporaceae</taxon>
        <taxon>Paractinoplanes</taxon>
    </lineage>
</organism>
<accession>A0ABW2HRS2</accession>
<name>A0ABW2HRS2_9ACTN</name>
<comment type="caution">
    <text evidence="3">The sequence shown here is derived from an EMBL/GenBank/DDBJ whole genome shotgun (WGS) entry which is preliminary data.</text>
</comment>
<evidence type="ECO:0000259" key="1">
    <source>
        <dbReference type="Pfam" id="PF07287"/>
    </source>
</evidence>
<dbReference type="InterPro" id="IPR010839">
    <property type="entry name" value="AtuA_N"/>
</dbReference>
<feature type="domain" description="Acyclic terpene utilisation N-terminal" evidence="1">
    <location>
        <begin position="2"/>
        <end position="114"/>
    </location>
</feature>
<evidence type="ECO:0000259" key="2">
    <source>
        <dbReference type="Pfam" id="PF23544"/>
    </source>
</evidence>
<dbReference type="RefSeq" id="WP_378969478.1">
    <property type="nucleotide sequence ID" value="NZ_JBHTBJ010000011.1"/>
</dbReference>
<gene>
    <name evidence="3" type="ORF">ACFQS1_17930</name>
</gene>